<dbReference type="SUPFAM" id="SSF51283">
    <property type="entry name" value="dUTPase-like"/>
    <property type="match status" value="1"/>
</dbReference>
<reference evidence="6" key="1">
    <citation type="submission" date="2020-07" db="EMBL/GenBank/DDBJ databases">
        <authorList>
            <person name="Lin J."/>
        </authorList>
    </citation>
    <scope>NUCLEOTIDE SEQUENCE</scope>
</reference>
<proteinExistence type="inferred from homology"/>
<protein>
    <recommendedName>
        <fullName evidence="3">dUTP diphosphatase</fullName>
        <ecNumber evidence="3">3.6.1.23</ecNumber>
    </recommendedName>
</protein>
<sequence>MSQNGFCDPEKPLLRVKKLSQNAILPSRASALSAGYDLSRCPKPPPLYPFGNFRKHPSDPILQCGGGDRARSRKSSGCYGSQHFDPGRDLRSHRSEIRVVVEARDRRRGGGGRRGLPGPVGVLLFNHSDLDFQVKAGDRIAQLIIERIMTPEVVEVLDLDSTARGEGGFGSTGV</sequence>
<dbReference type="PANTHER" id="PTHR11241">
    <property type="entry name" value="DEOXYURIDINE 5'-TRIPHOSPHATE NUCLEOTIDOHYDROLASE"/>
    <property type="match status" value="1"/>
</dbReference>
<evidence type="ECO:0000313" key="6">
    <source>
        <dbReference type="EMBL" id="CAD1828171.1"/>
    </source>
</evidence>
<dbReference type="Pfam" id="PF00692">
    <property type="entry name" value="dUTPase"/>
    <property type="match status" value="1"/>
</dbReference>
<comment type="similarity">
    <text evidence="2">Belongs to the dUTPase family.</text>
</comment>
<dbReference type="InterPro" id="IPR029054">
    <property type="entry name" value="dUTPase-like"/>
</dbReference>
<dbReference type="GO" id="GO:0004170">
    <property type="term" value="F:dUTP diphosphatase activity"/>
    <property type="evidence" value="ECO:0007669"/>
    <property type="project" value="UniProtKB-EC"/>
</dbReference>
<gene>
    <name evidence="6" type="ORF">CB5_LOCUS11382</name>
</gene>
<dbReference type="GO" id="GO:0000287">
    <property type="term" value="F:magnesium ion binding"/>
    <property type="evidence" value="ECO:0007669"/>
    <property type="project" value="InterPro"/>
</dbReference>
<evidence type="ECO:0000256" key="2">
    <source>
        <dbReference type="ARBA" id="ARBA00006581"/>
    </source>
</evidence>
<dbReference type="GO" id="GO:0046081">
    <property type="term" value="P:dUTP catabolic process"/>
    <property type="evidence" value="ECO:0007669"/>
    <property type="project" value="InterPro"/>
</dbReference>
<dbReference type="EC" id="3.6.1.23" evidence="3"/>
<dbReference type="InterPro" id="IPR008181">
    <property type="entry name" value="dUTPase"/>
</dbReference>
<dbReference type="Gene3D" id="2.70.40.10">
    <property type="match status" value="1"/>
</dbReference>
<dbReference type="EMBL" id="LR862147">
    <property type="protein sequence ID" value="CAD1828171.1"/>
    <property type="molecule type" value="Genomic_DNA"/>
</dbReference>
<organism evidence="6">
    <name type="scientific">Ananas comosus var. bracteatus</name>
    <name type="common">red pineapple</name>
    <dbReference type="NCBI Taxonomy" id="296719"/>
    <lineage>
        <taxon>Eukaryota</taxon>
        <taxon>Viridiplantae</taxon>
        <taxon>Streptophyta</taxon>
        <taxon>Embryophyta</taxon>
        <taxon>Tracheophyta</taxon>
        <taxon>Spermatophyta</taxon>
        <taxon>Magnoliopsida</taxon>
        <taxon>Liliopsida</taxon>
        <taxon>Poales</taxon>
        <taxon>Bromeliaceae</taxon>
        <taxon>Bromelioideae</taxon>
        <taxon>Ananas</taxon>
    </lineage>
</organism>
<evidence type="ECO:0000259" key="5">
    <source>
        <dbReference type="Pfam" id="PF00692"/>
    </source>
</evidence>
<comment type="pathway">
    <text evidence="1">Pyrimidine metabolism; dUMP biosynthesis; dUMP from dCTP (dUTP route): step 2/2.</text>
</comment>
<evidence type="ECO:0000256" key="4">
    <source>
        <dbReference type="ARBA" id="ARBA00023080"/>
    </source>
</evidence>
<dbReference type="PANTHER" id="PTHR11241:SF0">
    <property type="entry name" value="DEOXYURIDINE 5'-TRIPHOSPHATE NUCLEOTIDOHYDROLASE"/>
    <property type="match status" value="1"/>
</dbReference>
<feature type="domain" description="dUTPase-like" evidence="5">
    <location>
        <begin position="116"/>
        <end position="173"/>
    </location>
</feature>
<dbReference type="InterPro" id="IPR036157">
    <property type="entry name" value="dUTPase-like_sf"/>
</dbReference>
<evidence type="ECO:0000256" key="1">
    <source>
        <dbReference type="ARBA" id="ARBA00005142"/>
    </source>
</evidence>
<dbReference type="GO" id="GO:0006226">
    <property type="term" value="P:dUMP biosynthetic process"/>
    <property type="evidence" value="ECO:0007669"/>
    <property type="project" value="InterPro"/>
</dbReference>
<keyword evidence="4" id="KW-0546">Nucleotide metabolism</keyword>
<dbReference type="AlphaFoldDB" id="A0A6V7PBH0"/>
<accession>A0A6V7PBH0</accession>
<evidence type="ECO:0000256" key="3">
    <source>
        <dbReference type="ARBA" id="ARBA00012379"/>
    </source>
</evidence>
<name>A0A6V7PBH0_ANACO</name>